<dbReference type="Pfam" id="PF00271">
    <property type="entry name" value="Helicase_C"/>
    <property type="match status" value="1"/>
</dbReference>
<dbReference type="CDD" id="cd18793">
    <property type="entry name" value="SF2_C_SNF"/>
    <property type="match status" value="1"/>
</dbReference>
<dbReference type="InterPro" id="IPR001841">
    <property type="entry name" value="Znf_RING"/>
</dbReference>
<keyword evidence="5" id="KW-0378">Hydrolase</keyword>
<evidence type="ECO:0000259" key="12">
    <source>
        <dbReference type="PROSITE" id="PS51192"/>
    </source>
</evidence>
<evidence type="ECO:0000256" key="3">
    <source>
        <dbReference type="ARBA" id="ARBA00022741"/>
    </source>
</evidence>
<reference evidence="14" key="1">
    <citation type="journal article" date="2014" name="Nat. Genet.">
        <title>The genome of the stress-tolerant wild tomato species Solanum pennellii.</title>
        <authorList>
            <person name="Bolger A."/>
            <person name="Scossa F."/>
            <person name="Bolger M.E."/>
            <person name="Lanz C."/>
            <person name="Maumus F."/>
            <person name="Tohge T."/>
            <person name="Quesneville H."/>
            <person name="Alseekh S."/>
            <person name="Sorensen I."/>
            <person name="Lichtenstein G."/>
            <person name="Fich E.A."/>
            <person name="Conte M."/>
            <person name="Keller H."/>
            <person name="Schneeberger K."/>
            <person name="Schwacke R."/>
            <person name="Ofner I."/>
            <person name="Vrebalov J."/>
            <person name="Xu Y."/>
            <person name="Osorio S."/>
            <person name="Aflitos S.A."/>
            <person name="Schijlen E."/>
            <person name="Jimenez-Gomez J.M."/>
            <person name="Ryngajllo M."/>
            <person name="Kimura S."/>
            <person name="Kumar R."/>
            <person name="Koenig D."/>
            <person name="Headland L.R."/>
            <person name="Maloof J.N."/>
            <person name="Sinha N."/>
            <person name="van Ham R.C."/>
            <person name="Lankhorst R.K."/>
            <person name="Mao L."/>
            <person name="Vogel A."/>
            <person name="Arsova B."/>
            <person name="Panstruga R."/>
            <person name="Fei Z."/>
            <person name="Rose J.K."/>
            <person name="Zamir D."/>
            <person name="Carrari F."/>
            <person name="Giovannoni J.J."/>
            <person name="Weigel D."/>
            <person name="Usadel B."/>
            <person name="Fernie A.R."/>
        </authorList>
    </citation>
    <scope>NUCLEOTIDE SEQUENCE [LARGE SCALE GENOMIC DNA]</scope>
    <source>
        <strain evidence="14">cv. LA0716</strain>
    </source>
</reference>
<keyword evidence="3" id="KW-0547">Nucleotide-binding</keyword>
<feature type="region of interest" description="Disordered" evidence="10">
    <location>
        <begin position="58"/>
        <end position="127"/>
    </location>
</feature>
<feature type="compositionally biased region" description="Basic residues" evidence="10">
    <location>
        <begin position="470"/>
        <end position="486"/>
    </location>
</feature>
<feature type="region of interest" description="Disordered" evidence="10">
    <location>
        <begin position="160"/>
        <end position="184"/>
    </location>
</feature>
<evidence type="ECO:0000256" key="2">
    <source>
        <dbReference type="ARBA" id="ARBA00022723"/>
    </source>
</evidence>
<dbReference type="InterPro" id="IPR038718">
    <property type="entry name" value="SNF2-like_sf"/>
</dbReference>
<evidence type="ECO:0000313" key="14">
    <source>
        <dbReference type="Proteomes" id="UP000694930"/>
    </source>
</evidence>
<organism evidence="14 15">
    <name type="scientific">Solanum pennellii</name>
    <name type="common">Tomato</name>
    <name type="synonym">Lycopersicon pennellii</name>
    <dbReference type="NCBI Taxonomy" id="28526"/>
    <lineage>
        <taxon>Eukaryota</taxon>
        <taxon>Viridiplantae</taxon>
        <taxon>Streptophyta</taxon>
        <taxon>Embryophyta</taxon>
        <taxon>Tracheophyta</taxon>
        <taxon>Spermatophyta</taxon>
        <taxon>Magnoliopsida</taxon>
        <taxon>eudicotyledons</taxon>
        <taxon>Gunneridae</taxon>
        <taxon>Pentapetalae</taxon>
        <taxon>asterids</taxon>
        <taxon>lamiids</taxon>
        <taxon>Solanales</taxon>
        <taxon>Solanaceae</taxon>
        <taxon>Solanoideae</taxon>
        <taxon>Solaneae</taxon>
        <taxon>Solanum</taxon>
        <taxon>Solanum subgen. Lycopersicon</taxon>
    </lineage>
</organism>
<gene>
    <name evidence="15" type="primary">LOC107011765</name>
</gene>
<evidence type="ECO:0000259" key="11">
    <source>
        <dbReference type="PROSITE" id="PS50089"/>
    </source>
</evidence>
<dbReference type="SUPFAM" id="SSF52540">
    <property type="entry name" value="P-loop containing nucleoside triphosphate hydrolases"/>
    <property type="match status" value="2"/>
</dbReference>
<dbReference type="InterPro" id="IPR001650">
    <property type="entry name" value="Helicase_C-like"/>
</dbReference>
<dbReference type="InterPro" id="IPR049730">
    <property type="entry name" value="SNF2/RAD54-like_C"/>
</dbReference>
<dbReference type="PROSITE" id="PS51192">
    <property type="entry name" value="HELICASE_ATP_BIND_1"/>
    <property type="match status" value="1"/>
</dbReference>
<evidence type="ECO:0000256" key="7">
    <source>
        <dbReference type="ARBA" id="ARBA00022833"/>
    </source>
</evidence>
<dbReference type="InterPro" id="IPR050628">
    <property type="entry name" value="SNF2_RAD54_helicase_TF"/>
</dbReference>
<keyword evidence="14" id="KW-1185">Reference proteome</keyword>
<dbReference type="Gene3D" id="3.40.50.10810">
    <property type="entry name" value="Tandem AAA-ATPase domain"/>
    <property type="match status" value="3"/>
</dbReference>
<dbReference type="CDD" id="cd18008">
    <property type="entry name" value="DEXDc_SHPRH-like"/>
    <property type="match status" value="1"/>
</dbReference>
<dbReference type="PROSITE" id="PS50089">
    <property type="entry name" value="ZF_RING_2"/>
    <property type="match status" value="1"/>
</dbReference>
<name>A0ABM1G724_SOLPN</name>
<accession>A0ABM1G724</accession>
<feature type="compositionally biased region" description="Polar residues" evidence="10">
    <location>
        <begin position="80"/>
        <end position="127"/>
    </location>
</feature>
<dbReference type="Gene3D" id="3.30.40.10">
    <property type="entry name" value="Zinc/RING finger domain, C3HC4 (zinc finger)"/>
    <property type="match status" value="1"/>
</dbReference>
<dbReference type="InterPro" id="IPR017907">
    <property type="entry name" value="Znf_RING_CS"/>
</dbReference>
<sequence>MRDHVDPVGYFLECTCSFFRKLVINLVLRHLVGSTFSPMDAIDISSDDSDLREIDNYTDESPLRDSATSRILPSWATDHGTMSDSLPTQKVSSPTRPSYLNGGSSNYHSNRSMNPPTITDESGPSSSRAIRDVNFEYSSGNDGRKHFLQQTLRRALPTSLQPLDLPGSQNRQSHERSYQSAWASSSRGNHNELVLYENKGSRVLPPSLMHRKATSGVQYTSVNDPLHYPGTAEERAAAADERLIFQAALQDLNQPKVEARLPEGLLSVSLLRHQRIALAWMLQKETGSVHCSGGILADDQGLGKTISMIALIQMQRSAQDKSKAKDLDAIKAEALNLDDDDESGVPASQETNQCGEIDGVEVITDARTSIKGFRRRRPAAGTLVVCPASVLRQWARELDEKVTDDAHLSVLIYHGGSRTKKPAELAKYDVVLTTYAIVTNEVPKQALVEEDDDDQKNGERFGISSDFSSSKKRKKPSLNKRGKKGRTGFDTDDFDPNCGTLAKVSWFRVILDEAQTIKNHRTQVARACCSLRAKRRWCLSGTPIQNAIDELFSYFRFLRYDPYAEYKSFCSQIKFPIAINSINGYKKLQAILRAIMLRRTKGTVIDGEPIINLPPKTIQLKKVAFSSEERAFYNKLEAESRSQFKAYAAAGTVKQNYANILLMLLRLRQACDHPKLVKRESYNSVGRASSEMAKKLPKEMVENLLKQLETSLVTCSVCDDVPEDAVVTICGHVFCNQCVSDYLTGEDNTCPTPGCREQLGPEAVYSKAALKKCVTGDVNGDPSSLSEFDEKSIMENEYSSSKIRTAIEILESCCKSKDTYLESDILVQCNGDSSNLGERDSEMQSKGPIKAIVFSQWTGMLNLVEHALNQSGFRYERLDGTMSLAARDRAVKEFNTNPEVTVMLMSLKAGNLGLNMVAASHVILLDLWWNPTTEDQAIDRAHRIGQTRAVTVSRLTVKDTVEDRIIALQEDKRNMVASAFGEDQSGGTASRLTVEDLRYLFNL</sequence>
<evidence type="ECO:0000256" key="8">
    <source>
        <dbReference type="ARBA" id="ARBA00022840"/>
    </source>
</evidence>
<dbReference type="PROSITE" id="PS00518">
    <property type="entry name" value="ZF_RING_1"/>
    <property type="match status" value="1"/>
</dbReference>
<dbReference type="SMART" id="SM00490">
    <property type="entry name" value="HELICc"/>
    <property type="match status" value="1"/>
</dbReference>
<reference evidence="15" key="2">
    <citation type="submission" date="2025-08" db="UniProtKB">
        <authorList>
            <consortium name="RefSeq"/>
        </authorList>
    </citation>
    <scope>IDENTIFICATION</scope>
</reference>
<evidence type="ECO:0000256" key="1">
    <source>
        <dbReference type="ARBA" id="ARBA00008438"/>
    </source>
</evidence>
<dbReference type="PANTHER" id="PTHR45626:SF24">
    <property type="entry name" value="HELICASE-LIKE TRANSCRIPTION FACTOR CHR28-RELATED"/>
    <property type="match status" value="1"/>
</dbReference>
<evidence type="ECO:0000256" key="6">
    <source>
        <dbReference type="ARBA" id="ARBA00022806"/>
    </source>
</evidence>
<dbReference type="InterPro" id="IPR013083">
    <property type="entry name" value="Znf_RING/FYVE/PHD"/>
</dbReference>
<keyword evidence="6" id="KW-0347">Helicase</keyword>
<evidence type="ECO:0000313" key="15">
    <source>
        <dbReference type="RefSeq" id="XP_015066879.1"/>
    </source>
</evidence>
<dbReference type="SMART" id="SM00184">
    <property type="entry name" value="RING"/>
    <property type="match status" value="1"/>
</dbReference>
<evidence type="ECO:0000259" key="13">
    <source>
        <dbReference type="PROSITE" id="PS51194"/>
    </source>
</evidence>
<proteinExistence type="inferred from homology"/>
<dbReference type="Pfam" id="PF00176">
    <property type="entry name" value="SNF2-rel_dom"/>
    <property type="match status" value="1"/>
</dbReference>
<feature type="domain" description="Helicase C-terminal" evidence="13">
    <location>
        <begin position="835"/>
        <end position="998"/>
    </location>
</feature>
<evidence type="ECO:0000256" key="10">
    <source>
        <dbReference type="SAM" id="MobiDB-lite"/>
    </source>
</evidence>
<comment type="similarity">
    <text evidence="1">Belongs to the SNF2/RAD54 helicase family. RAD16 subfamily.</text>
</comment>
<keyword evidence="8" id="KW-0067">ATP-binding</keyword>
<dbReference type="InterPro" id="IPR014001">
    <property type="entry name" value="Helicase_ATP-bd"/>
</dbReference>
<keyword evidence="7" id="KW-0862">Zinc</keyword>
<dbReference type="Gene3D" id="3.40.50.300">
    <property type="entry name" value="P-loop containing nucleotide triphosphate hydrolases"/>
    <property type="match status" value="1"/>
</dbReference>
<dbReference type="InterPro" id="IPR027417">
    <property type="entry name" value="P-loop_NTPase"/>
</dbReference>
<keyword evidence="2" id="KW-0479">Metal-binding</keyword>
<dbReference type="PROSITE" id="PS51194">
    <property type="entry name" value="HELICASE_CTER"/>
    <property type="match status" value="1"/>
</dbReference>
<evidence type="ECO:0000256" key="4">
    <source>
        <dbReference type="ARBA" id="ARBA00022771"/>
    </source>
</evidence>
<dbReference type="InterPro" id="IPR000330">
    <property type="entry name" value="SNF2_N"/>
</dbReference>
<dbReference type="SUPFAM" id="SSF57850">
    <property type="entry name" value="RING/U-box"/>
    <property type="match status" value="1"/>
</dbReference>
<feature type="region of interest" description="Disordered" evidence="10">
    <location>
        <begin position="448"/>
        <end position="489"/>
    </location>
</feature>
<feature type="domain" description="Helicase ATP-binding" evidence="12">
    <location>
        <begin position="285"/>
        <end position="561"/>
    </location>
</feature>
<dbReference type="SMART" id="SM00487">
    <property type="entry name" value="DEXDc"/>
    <property type="match status" value="1"/>
</dbReference>
<dbReference type="Proteomes" id="UP000694930">
    <property type="component" value="Chromosome 2"/>
</dbReference>
<dbReference type="RefSeq" id="XP_015066879.1">
    <property type="nucleotide sequence ID" value="XM_015211393.2"/>
</dbReference>
<feature type="domain" description="RING-type" evidence="11">
    <location>
        <begin position="715"/>
        <end position="751"/>
    </location>
</feature>
<dbReference type="Pfam" id="PF13923">
    <property type="entry name" value="zf-C3HC4_2"/>
    <property type="match status" value="1"/>
</dbReference>
<dbReference type="GeneID" id="107011765"/>
<dbReference type="PANTHER" id="PTHR45626">
    <property type="entry name" value="TRANSCRIPTION TERMINATION FACTOR 2-RELATED"/>
    <property type="match status" value="1"/>
</dbReference>
<evidence type="ECO:0000256" key="5">
    <source>
        <dbReference type="ARBA" id="ARBA00022801"/>
    </source>
</evidence>
<keyword evidence="4 9" id="KW-0863">Zinc-finger</keyword>
<evidence type="ECO:0000256" key="9">
    <source>
        <dbReference type="PROSITE-ProRule" id="PRU00175"/>
    </source>
</evidence>
<protein>
    <submittedName>
        <fullName evidence="15">Helicase-like transcription factor CHR28 isoform X1</fullName>
    </submittedName>
</protein>